<dbReference type="Pfam" id="PF13855">
    <property type="entry name" value="LRR_8"/>
    <property type="match status" value="1"/>
</dbReference>
<dbReference type="Gene3D" id="3.30.40.10">
    <property type="entry name" value="Zinc/RING finger domain, C3HC4 (zinc finger)"/>
    <property type="match status" value="1"/>
</dbReference>
<evidence type="ECO:0000256" key="6">
    <source>
        <dbReference type="SAM" id="MobiDB-lite"/>
    </source>
</evidence>
<dbReference type="PANTHER" id="PTHR48051">
    <property type="match status" value="1"/>
</dbReference>
<dbReference type="InterPro" id="IPR003591">
    <property type="entry name" value="Leu-rich_rpt_typical-subtyp"/>
</dbReference>
<dbReference type="InterPro" id="IPR013083">
    <property type="entry name" value="Znf_RING/FYVE/PHD"/>
</dbReference>
<dbReference type="InterPro" id="IPR001611">
    <property type="entry name" value="Leu-rich_rpt"/>
</dbReference>
<organism evidence="8">
    <name type="scientific">Oppiella nova</name>
    <dbReference type="NCBI Taxonomy" id="334625"/>
    <lineage>
        <taxon>Eukaryota</taxon>
        <taxon>Metazoa</taxon>
        <taxon>Ecdysozoa</taxon>
        <taxon>Arthropoda</taxon>
        <taxon>Chelicerata</taxon>
        <taxon>Arachnida</taxon>
        <taxon>Acari</taxon>
        <taxon>Acariformes</taxon>
        <taxon>Sarcoptiformes</taxon>
        <taxon>Oribatida</taxon>
        <taxon>Brachypylina</taxon>
        <taxon>Oppioidea</taxon>
        <taxon>Oppiidae</taxon>
        <taxon>Oppiella</taxon>
    </lineage>
</organism>
<dbReference type="GO" id="GO:0005737">
    <property type="term" value="C:cytoplasm"/>
    <property type="evidence" value="ECO:0007669"/>
    <property type="project" value="TreeGrafter"/>
</dbReference>
<keyword evidence="2" id="KW-0677">Repeat</keyword>
<evidence type="ECO:0000256" key="4">
    <source>
        <dbReference type="ARBA" id="ARBA00022833"/>
    </source>
</evidence>
<dbReference type="Proteomes" id="UP000728032">
    <property type="component" value="Unassembled WGS sequence"/>
</dbReference>
<dbReference type="Pfam" id="PF13920">
    <property type="entry name" value="zf-C3HC4_3"/>
    <property type="match status" value="1"/>
</dbReference>
<dbReference type="SMART" id="SM00369">
    <property type="entry name" value="LRR_TYP"/>
    <property type="match status" value="4"/>
</dbReference>
<dbReference type="Gene3D" id="3.80.10.10">
    <property type="entry name" value="Ribonuclease Inhibitor"/>
    <property type="match status" value="1"/>
</dbReference>
<evidence type="ECO:0000256" key="5">
    <source>
        <dbReference type="PROSITE-ProRule" id="PRU00175"/>
    </source>
</evidence>
<dbReference type="EMBL" id="CAJPVJ010008942">
    <property type="protein sequence ID" value="CAG2172247.1"/>
    <property type="molecule type" value="Genomic_DNA"/>
</dbReference>
<dbReference type="GO" id="GO:0008270">
    <property type="term" value="F:zinc ion binding"/>
    <property type="evidence" value="ECO:0007669"/>
    <property type="project" value="UniProtKB-KW"/>
</dbReference>
<dbReference type="EMBL" id="OC923767">
    <property type="protein sequence ID" value="CAD7655060.1"/>
    <property type="molecule type" value="Genomic_DNA"/>
</dbReference>
<dbReference type="InterPro" id="IPR050216">
    <property type="entry name" value="LRR_domain-containing"/>
</dbReference>
<dbReference type="CDD" id="cd16515">
    <property type="entry name" value="RING-HC_LRSAM1"/>
    <property type="match status" value="1"/>
</dbReference>
<evidence type="ECO:0000313" key="8">
    <source>
        <dbReference type="EMBL" id="CAD7655060.1"/>
    </source>
</evidence>
<dbReference type="OrthoDB" id="1711136at2759"/>
<dbReference type="SUPFAM" id="SSF52075">
    <property type="entry name" value="Outer arm dynein light chain 1"/>
    <property type="match status" value="1"/>
</dbReference>
<dbReference type="PROSITE" id="PS51450">
    <property type="entry name" value="LRR"/>
    <property type="match status" value="1"/>
</dbReference>
<dbReference type="InterPro" id="IPR032675">
    <property type="entry name" value="LRR_dom_sf"/>
</dbReference>
<evidence type="ECO:0000259" key="7">
    <source>
        <dbReference type="PROSITE" id="PS50089"/>
    </source>
</evidence>
<feature type="region of interest" description="Disordered" evidence="6">
    <location>
        <begin position="330"/>
        <end position="350"/>
    </location>
</feature>
<dbReference type="PANTHER" id="PTHR48051:SF1">
    <property type="entry name" value="RAS SUPPRESSOR PROTEIN 1"/>
    <property type="match status" value="1"/>
</dbReference>
<evidence type="ECO:0000256" key="3">
    <source>
        <dbReference type="ARBA" id="ARBA00022771"/>
    </source>
</evidence>
<sequence>MSFLRKFIKINNNIPKDRSLDTNQDESIRRKVDRKLAMDRSLDTNQDESIRRKVDRKLAMCQSDPEPILDLSACRLPTISAQIQTTIKIYGKTDCRFDENQFQEFAVESVQSMAGVRALHLSYNHIRTVGPHLSLLIHLKELYLSHNQLSALPDSTGKLPALKILALRDNLFTAFPECVTRCPALTCLDLGDNQLARLSPSILRLKLLKSLQLDGNPLELPALEACAESVDAILSYVQRNAGADSGHGFDDNVDNDCEELLARDRGVATDGTGSDDEKYDPIVDQKKRALIEWERKFQSTDANGADEGLEADKKKQQLLDKLWADERQVSADINSRQRQKDRDRQSLLDGMSQLDTHSRKLLDNLYNWEDRHRNQQEVLERDERLLLDRMLRYDKEVVLRKSAILIAMQEMLNRESTARALTDDLKEFNQLELRTKINQQERLQRQAFEALQRTRDYRTSQLTGQIGLIERELSQLTSAEMQRRDERLDTILADISGKRRELAALLAKLLAQKRERDAQLRQRVLDIERRRLQVPDDDEFWLVQYQCLMERQPLEAQLRQLGIDDRIAAVLTAVHQESERVANYLTLFTDLTYDRLNSMGDKAILALGVDDYDLCQLIRDKLDELHSRTAGAEATGAVGGGGEAQPSAPVPMRPMEGALNAVQEAQVAADDVEVDLIQLTGQLADVRLWREAECVVCIERICDVVFLPCGHVCTCSSCSLLISACPLCRVAVDDKLCLNQNT</sequence>
<dbReference type="PROSITE" id="PS50089">
    <property type="entry name" value="ZF_RING_2"/>
    <property type="match status" value="1"/>
</dbReference>
<keyword evidence="3 5" id="KW-0863">Zinc-finger</keyword>
<proteinExistence type="predicted"/>
<keyword evidence="4" id="KW-0862">Zinc</keyword>
<dbReference type="InterPro" id="IPR001841">
    <property type="entry name" value="Znf_RING"/>
</dbReference>
<keyword evidence="3 5" id="KW-0479">Metal-binding</keyword>
<reference evidence="8" key="1">
    <citation type="submission" date="2020-11" db="EMBL/GenBank/DDBJ databases">
        <authorList>
            <person name="Tran Van P."/>
        </authorList>
    </citation>
    <scope>NUCLEOTIDE SEQUENCE</scope>
</reference>
<feature type="domain" description="RING-type" evidence="7">
    <location>
        <begin position="694"/>
        <end position="729"/>
    </location>
</feature>
<keyword evidence="1" id="KW-0433">Leucine-rich repeat</keyword>
<evidence type="ECO:0000256" key="2">
    <source>
        <dbReference type="ARBA" id="ARBA00022737"/>
    </source>
</evidence>
<name>A0A7R9M7V8_9ACAR</name>
<dbReference type="SUPFAM" id="SSF57850">
    <property type="entry name" value="RING/U-box"/>
    <property type="match status" value="1"/>
</dbReference>
<keyword evidence="9" id="KW-1185">Reference proteome</keyword>
<evidence type="ECO:0000256" key="1">
    <source>
        <dbReference type="ARBA" id="ARBA00022614"/>
    </source>
</evidence>
<protein>
    <recommendedName>
        <fullName evidence="7">RING-type domain-containing protein</fullName>
    </recommendedName>
</protein>
<evidence type="ECO:0000313" key="9">
    <source>
        <dbReference type="Proteomes" id="UP000728032"/>
    </source>
</evidence>
<accession>A0A7R9M7V8</accession>
<dbReference type="AlphaFoldDB" id="A0A7R9M7V8"/>
<gene>
    <name evidence="8" type="ORF">ONB1V03_LOCUS11705</name>
</gene>